<feature type="binding site" evidence="15">
    <location>
        <position position="468"/>
    </location>
    <ligand>
        <name>Mg(2+)</name>
        <dbReference type="ChEBI" id="CHEBI:18420"/>
        <note>shared with alpha subunit</note>
    </ligand>
</feature>
<evidence type="ECO:0000256" key="9">
    <source>
        <dbReference type="ARBA" id="ARBA00022840"/>
    </source>
</evidence>
<comment type="similarity">
    <text evidence="2 15">Belongs to the phenylalanyl-tRNA synthetase beta subunit family. Type 1 subfamily.</text>
</comment>
<dbReference type="SUPFAM" id="SSF50249">
    <property type="entry name" value="Nucleic acid-binding proteins"/>
    <property type="match status" value="1"/>
</dbReference>
<keyword evidence="21" id="KW-1185">Reference proteome</keyword>
<organism evidence="20 21">
    <name type="scientific">Neptunomonas qingdaonensis</name>
    <dbReference type="NCBI Taxonomy" id="1045558"/>
    <lineage>
        <taxon>Bacteria</taxon>
        <taxon>Pseudomonadati</taxon>
        <taxon>Pseudomonadota</taxon>
        <taxon>Gammaproteobacteria</taxon>
        <taxon>Oceanospirillales</taxon>
        <taxon>Oceanospirillaceae</taxon>
        <taxon>Neptunomonas</taxon>
    </lineage>
</organism>
<keyword evidence="5 16" id="KW-0820">tRNA-binding</keyword>
<evidence type="ECO:0000259" key="19">
    <source>
        <dbReference type="PROSITE" id="PS51483"/>
    </source>
</evidence>
<name>A0A1I2NZI3_9GAMM</name>
<dbReference type="Gene3D" id="3.30.930.10">
    <property type="entry name" value="Bira Bifunctional Protein, Domain 2"/>
    <property type="match status" value="1"/>
</dbReference>
<evidence type="ECO:0000256" key="12">
    <source>
        <dbReference type="ARBA" id="ARBA00022917"/>
    </source>
</evidence>
<sequence>MKFSEKWLRELVNPAINTQALVDQITMAGLEVDDVESVARDFSGVIVGEILTAEQHPDADKLQVCTVTDGNEIYQVVCGAPNARAGLKTAYATVGALLPTPEGGEFKIKKAKLRGVESFGMLCAEDELGISEDHGGIMELAADAPVGTCIRDYLNLNDKVIDVDLTPNRGDCLSLKGLAREVGVLNKAPVTFVDIQPVAPTIDDTFSVTLEAPAACPRYLGRVIRNVNMAAASPLWMVEKLRRSGIRSIDPVVDVTNYVLLELGQPLHAFDLNKLAGSIQVRMPEAGEKLTLLDGNEVALNTDTLVIADDNGPVAMAGIFGGDSTGVTTESQDIFLECAFFDQIAIAGKARAYGLHTDASHRYERGVDWQLQHQAIERTTQLLLDIVGGDAGPVTEAVSEEFLPEARTVTLRHSKVNAMLAFDMPAAEIEEILIRLGMQIEKAADASWTVAIPSYRFDISIEVDLIEELARVYGYNNLPVKLPTSALPFTPNDESQVGIHDLRRTLISFGYQEAITYSFIESGLQKLFDDQYEALALANPISAEMAVMRTTIWPGLVKALQYNQNRQQSRVRLFETGQRFLPINDELVQENVLAGLLSGARDPESWTGKSSPVDFFDIKRDIEAILNLGGAGDQYRFVADKHVALHPGQTARIDRAGEVVGFVGALHPSLIKKLDLNGPVFLFELSLESLLQGHVARFSELSKFPESRRDLALIVDEATAYDTVRQITVENAGEYLKQVTLFDVYQGQGIEVGRKSLALGLTWQHPSRTLNEEEINSAVQSVVSALNIGAGATLRD</sequence>
<dbReference type="SUPFAM" id="SSF56037">
    <property type="entry name" value="PheT/TilS domain"/>
    <property type="match status" value="1"/>
</dbReference>
<evidence type="ECO:0000256" key="14">
    <source>
        <dbReference type="ARBA" id="ARBA00049255"/>
    </source>
</evidence>
<dbReference type="PROSITE" id="PS51483">
    <property type="entry name" value="B5"/>
    <property type="match status" value="1"/>
</dbReference>
<dbReference type="HAMAP" id="MF_00283">
    <property type="entry name" value="Phe_tRNA_synth_beta1"/>
    <property type="match status" value="1"/>
</dbReference>
<dbReference type="Gene3D" id="3.30.56.10">
    <property type="match status" value="2"/>
</dbReference>
<dbReference type="CDD" id="cd00769">
    <property type="entry name" value="PheRS_beta_core"/>
    <property type="match status" value="1"/>
</dbReference>
<dbReference type="AlphaFoldDB" id="A0A1I2NZI3"/>
<evidence type="ECO:0000259" key="18">
    <source>
        <dbReference type="PROSITE" id="PS51447"/>
    </source>
</evidence>
<dbReference type="Gene3D" id="3.30.70.380">
    <property type="entry name" value="Ferrodoxin-fold anticodon-binding domain"/>
    <property type="match status" value="1"/>
</dbReference>
<dbReference type="PROSITE" id="PS50886">
    <property type="entry name" value="TRBD"/>
    <property type="match status" value="1"/>
</dbReference>
<dbReference type="Gene3D" id="3.50.40.10">
    <property type="entry name" value="Phenylalanyl-trna Synthetase, Chain B, domain 3"/>
    <property type="match status" value="1"/>
</dbReference>
<dbReference type="InterPro" id="IPR005147">
    <property type="entry name" value="tRNA_synthase_B5-dom"/>
</dbReference>
<dbReference type="NCBIfam" id="TIGR00472">
    <property type="entry name" value="pheT_bact"/>
    <property type="match status" value="1"/>
</dbReference>
<dbReference type="GO" id="GO:0000287">
    <property type="term" value="F:magnesium ion binding"/>
    <property type="evidence" value="ECO:0007669"/>
    <property type="project" value="UniProtKB-UniRule"/>
</dbReference>
<keyword evidence="9 15" id="KW-0067">ATP-binding</keyword>
<reference evidence="21" key="1">
    <citation type="submission" date="2016-10" db="EMBL/GenBank/DDBJ databases">
        <authorList>
            <person name="Varghese N."/>
            <person name="Submissions S."/>
        </authorList>
    </citation>
    <scope>NUCLEOTIDE SEQUENCE [LARGE SCALE GENOMIC DNA]</scope>
    <source>
        <strain evidence="21">CGMCC 1.10971</strain>
    </source>
</reference>
<proteinExistence type="inferred from homology"/>
<feature type="domain" description="FDX-ACB" evidence="18">
    <location>
        <begin position="702"/>
        <end position="795"/>
    </location>
</feature>
<dbReference type="InterPro" id="IPR020825">
    <property type="entry name" value="Phe-tRNA_synthase-like_B3/B4"/>
</dbReference>
<keyword evidence="8 15" id="KW-0547">Nucleotide-binding</keyword>
<keyword evidence="7 15" id="KW-0479">Metal-binding</keyword>
<dbReference type="SUPFAM" id="SSF55681">
    <property type="entry name" value="Class II aaRS and biotin synthetases"/>
    <property type="match status" value="1"/>
</dbReference>
<dbReference type="Proteomes" id="UP000198623">
    <property type="component" value="Unassembled WGS sequence"/>
</dbReference>
<evidence type="ECO:0000256" key="8">
    <source>
        <dbReference type="ARBA" id="ARBA00022741"/>
    </source>
</evidence>
<dbReference type="InterPro" id="IPR036690">
    <property type="entry name" value="Fdx_antiC-bd_sf"/>
</dbReference>
<keyword evidence="13 15" id="KW-0030">Aminoacyl-tRNA synthetase</keyword>
<comment type="subcellular location">
    <subcellularLocation>
        <location evidence="1 15">Cytoplasm</location>
    </subcellularLocation>
</comment>
<dbReference type="STRING" id="1045558.SAMN05216175_10398"/>
<evidence type="ECO:0000313" key="21">
    <source>
        <dbReference type="Proteomes" id="UP000198623"/>
    </source>
</evidence>
<dbReference type="PANTHER" id="PTHR10947">
    <property type="entry name" value="PHENYLALANYL-TRNA SYNTHETASE BETA CHAIN AND LEUCINE-RICH REPEAT-CONTAINING PROTEIN 47"/>
    <property type="match status" value="1"/>
</dbReference>
<dbReference type="Pfam" id="PF01588">
    <property type="entry name" value="tRNA_bind"/>
    <property type="match status" value="1"/>
</dbReference>
<dbReference type="RefSeq" id="WP_090725532.1">
    <property type="nucleotide sequence ID" value="NZ_FOOU01000003.1"/>
</dbReference>
<evidence type="ECO:0000256" key="3">
    <source>
        <dbReference type="ARBA" id="ARBA00011209"/>
    </source>
</evidence>
<dbReference type="Pfam" id="PF03484">
    <property type="entry name" value="B5"/>
    <property type="match status" value="1"/>
</dbReference>
<keyword evidence="6 15" id="KW-0436">Ligase</keyword>
<feature type="domain" description="B5" evidence="19">
    <location>
        <begin position="404"/>
        <end position="480"/>
    </location>
</feature>
<comment type="catalytic activity">
    <reaction evidence="14 15">
        <text>tRNA(Phe) + L-phenylalanine + ATP = L-phenylalanyl-tRNA(Phe) + AMP + diphosphate + H(+)</text>
        <dbReference type="Rhea" id="RHEA:19413"/>
        <dbReference type="Rhea" id="RHEA-COMP:9668"/>
        <dbReference type="Rhea" id="RHEA-COMP:9699"/>
        <dbReference type="ChEBI" id="CHEBI:15378"/>
        <dbReference type="ChEBI" id="CHEBI:30616"/>
        <dbReference type="ChEBI" id="CHEBI:33019"/>
        <dbReference type="ChEBI" id="CHEBI:58095"/>
        <dbReference type="ChEBI" id="CHEBI:78442"/>
        <dbReference type="ChEBI" id="CHEBI:78531"/>
        <dbReference type="ChEBI" id="CHEBI:456215"/>
        <dbReference type="EC" id="6.1.1.20"/>
    </reaction>
</comment>
<evidence type="ECO:0000256" key="4">
    <source>
        <dbReference type="ARBA" id="ARBA00022490"/>
    </source>
</evidence>
<dbReference type="SUPFAM" id="SSF54991">
    <property type="entry name" value="Anticodon-binding domain of PheRS"/>
    <property type="match status" value="1"/>
</dbReference>
<feature type="binding site" evidence="15">
    <location>
        <position position="464"/>
    </location>
    <ligand>
        <name>Mg(2+)</name>
        <dbReference type="ChEBI" id="CHEBI:18420"/>
        <note>shared with alpha subunit</note>
    </ligand>
</feature>
<dbReference type="GO" id="GO:0004826">
    <property type="term" value="F:phenylalanine-tRNA ligase activity"/>
    <property type="evidence" value="ECO:0007669"/>
    <property type="project" value="UniProtKB-UniRule"/>
</dbReference>
<keyword evidence="10 15" id="KW-0460">Magnesium</keyword>
<dbReference type="GO" id="GO:0006432">
    <property type="term" value="P:phenylalanyl-tRNA aminoacylation"/>
    <property type="evidence" value="ECO:0007669"/>
    <property type="project" value="UniProtKB-UniRule"/>
</dbReference>
<dbReference type="Pfam" id="PF17759">
    <property type="entry name" value="tRNA_synthFbeta"/>
    <property type="match status" value="1"/>
</dbReference>
<dbReference type="InterPro" id="IPR045864">
    <property type="entry name" value="aa-tRNA-synth_II/BPL/LPL"/>
</dbReference>
<dbReference type="OrthoDB" id="9805455at2"/>
<evidence type="ECO:0000256" key="16">
    <source>
        <dbReference type="PROSITE-ProRule" id="PRU00209"/>
    </source>
</evidence>
<dbReference type="FunFam" id="3.30.930.10:FF:000022">
    <property type="entry name" value="Phenylalanine--tRNA ligase beta subunit"/>
    <property type="match status" value="1"/>
</dbReference>
<feature type="domain" description="TRNA-binding" evidence="17">
    <location>
        <begin position="39"/>
        <end position="151"/>
    </location>
</feature>
<dbReference type="InterPro" id="IPR041616">
    <property type="entry name" value="PheRS_beta_core"/>
</dbReference>
<dbReference type="PANTHER" id="PTHR10947:SF0">
    <property type="entry name" value="PHENYLALANINE--TRNA LIGASE BETA SUBUNIT"/>
    <property type="match status" value="1"/>
</dbReference>
<evidence type="ECO:0000256" key="10">
    <source>
        <dbReference type="ARBA" id="ARBA00022842"/>
    </source>
</evidence>
<dbReference type="InterPro" id="IPR012340">
    <property type="entry name" value="NA-bd_OB-fold"/>
</dbReference>
<dbReference type="FunFam" id="3.30.56.10:FF:000002">
    <property type="entry name" value="Phenylalanine--tRNA ligase beta subunit"/>
    <property type="match status" value="1"/>
</dbReference>
<dbReference type="InterPro" id="IPR004532">
    <property type="entry name" value="Phe-tRNA-ligase_IIc_bsu_bact"/>
</dbReference>
<gene>
    <name evidence="15" type="primary">pheT</name>
    <name evidence="20" type="ORF">SAMN05216175_10398</name>
</gene>
<dbReference type="EMBL" id="FOOU01000003">
    <property type="protein sequence ID" value="SFG06896.1"/>
    <property type="molecule type" value="Genomic_DNA"/>
</dbReference>
<evidence type="ECO:0000256" key="6">
    <source>
        <dbReference type="ARBA" id="ARBA00022598"/>
    </source>
</evidence>
<evidence type="ECO:0000256" key="7">
    <source>
        <dbReference type="ARBA" id="ARBA00022723"/>
    </source>
</evidence>
<comment type="cofactor">
    <cofactor evidence="15">
        <name>Mg(2+)</name>
        <dbReference type="ChEBI" id="CHEBI:18420"/>
    </cofactor>
    <text evidence="15">Binds 2 magnesium ions per tetramer.</text>
</comment>
<dbReference type="SMART" id="SM00873">
    <property type="entry name" value="B3_4"/>
    <property type="match status" value="1"/>
</dbReference>
<dbReference type="GO" id="GO:0000049">
    <property type="term" value="F:tRNA binding"/>
    <property type="evidence" value="ECO:0007669"/>
    <property type="project" value="UniProtKB-UniRule"/>
</dbReference>
<keyword evidence="12 15" id="KW-0648">Protein biosynthesis</keyword>
<dbReference type="PROSITE" id="PS51447">
    <property type="entry name" value="FDX_ACB"/>
    <property type="match status" value="1"/>
</dbReference>
<evidence type="ECO:0000256" key="1">
    <source>
        <dbReference type="ARBA" id="ARBA00004496"/>
    </source>
</evidence>
<dbReference type="Gene3D" id="2.40.50.140">
    <property type="entry name" value="Nucleic acid-binding proteins"/>
    <property type="match status" value="1"/>
</dbReference>
<dbReference type="SUPFAM" id="SSF46955">
    <property type="entry name" value="Putative DNA-binding domain"/>
    <property type="match status" value="1"/>
</dbReference>
<evidence type="ECO:0000256" key="2">
    <source>
        <dbReference type="ARBA" id="ARBA00008653"/>
    </source>
</evidence>
<evidence type="ECO:0000256" key="11">
    <source>
        <dbReference type="ARBA" id="ARBA00022884"/>
    </source>
</evidence>
<protein>
    <recommendedName>
        <fullName evidence="15">Phenylalanine--tRNA ligase beta subunit</fullName>
        <ecNumber evidence="15">6.1.1.20</ecNumber>
    </recommendedName>
    <alternativeName>
        <fullName evidence="15">Phenylalanyl-tRNA synthetase beta subunit</fullName>
        <shortName evidence="15">PheRS</shortName>
    </alternativeName>
</protein>
<dbReference type="InterPro" id="IPR005146">
    <property type="entry name" value="B3/B4_tRNA-bd"/>
</dbReference>
<dbReference type="InterPro" id="IPR045060">
    <property type="entry name" value="Phe-tRNA-ligase_IIc_bsu"/>
</dbReference>
<dbReference type="Pfam" id="PF03483">
    <property type="entry name" value="B3_4"/>
    <property type="match status" value="1"/>
</dbReference>
<dbReference type="InterPro" id="IPR033714">
    <property type="entry name" value="tRNA_bind_bactPheRS"/>
</dbReference>
<evidence type="ECO:0000256" key="13">
    <source>
        <dbReference type="ARBA" id="ARBA00023146"/>
    </source>
</evidence>
<evidence type="ECO:0000313" key="20">
    <source>
        <dbReference type="EMBL" id="SFG06896.1"/>
    </source>
</evidence>
<dbReference type="GO" id="GO:0005524">
    <property type="term" value="F:ATP binding"/>
    <property type="evidence" value="ECO:0007669"/>
    <property type="project" value="UniProtKB-UniRule"/>
</dbReference>
<dbReference type="FunFam" id="3.30.70.380:FF:000001">
    <property type="entry name" value="Phenylalanine--tRNA ligase beta subunit"/>
    <property type="match status" value="1"/>
</dbReference>
<feature type="binding site" evidence="15">
    <location>
        <position position="458"/>
    </location>
    <ligand>
        <name>Mg(2+)</name>
        <dbReference type="ChEBI" id="CHEBI:18420"/>
        <note>shared with alpha subunit</note>
    </ligand>
</feature>
<feature type="binding site" evidence="15">
    <location>
        <position position="467"/>
    </location>
    <ligand>
        <name>Mg(2+)</name>
        <dbReference type="ChEBI" id="CHEBI:18420"/>
        <note>shared with alpha subunit</note>
    </ligand>
</feature>
<dbReference type="SMART" id="SM00896">
    <property type="entry name" value="FDX-ACB"/>
    <property type="match status" value="1"/>
</dbReference>
<dbReference type="FunFam" id="3.50.40.10:FF:000001">
    <property type="entry name" value="Phenylalanine--tRNA ligase beta subunit"/>
    <property type="match status" value="1"/>
</dbReference>
<dbReference type="NCBIfam" id="NF045760">
    <property type="entry name" value="YtpR"/>
    <property type="match status" value="1"/>
</dbReference>
<dbReference type="InterPro" id="IPR005121">
    <property type="entry name" value="Fdx_antiC-bd"/>
</dbReference>
<dbReference type="FunFam" id="2.40.50.140:FF:000045">
    <property type="entry name" value="Phenylalanine--tRNA ligase beta subunit"/>
    <property type="match status" value="1"/>
</dbReference>
<keyword evidence="4 15" id="KW-0963">Cytoplasm</keyword>
<dbReference type="EC" id="6.1.1.20" evidence="15"/>
<evidence type="ECO:0000259" key="17">
    <source>
        <dbReference type="PROSITE" id="PS50886"/>
    </source>
</evidence>
<dbReference type="Pfam" id="PF03147">
    <property type="entry name" value="FDX-ACB"/>
    <property type="match status" value="1"/>
</dbReference>
<dbReference type="InterPro" id="IPR002547">
    <property type="entry name" value="tRNA-bd_dom"/>
</dbReference>
<dbReference type="GO" id="GO:0009328">
    <property type="term" value="C:phenylalanine-tRNA ligase complex"/>
    <property type="evidence" value="ECO:0007669"/>
    <property type="project" value="TreeGrafter"/>
</dbReference>
<dbReference type="SMART" id="SM00874">
    <property type="entry name" value="B5"/>
    <property type="match status" value="1"/>
</dbReference>
<keyword evidence="11 16" id="KW-0694">RNA-binding</keyword>
<comment type="subunit">
    <text evidence="3 15">Tetramer of two alpha and two beta subunits.</text>
</comment>
<evidence type="ECO:0000256" key="5">
    <source>
        <dbReference type="ARBA" id="ARBA00022555"/>
    </source>
</evidence>
<dbReference type="CDD" id="cd02796">
    <property type="entry name" value="tRNA_bind_bactPheRS"/>
    <property type="match status" value="1"/>
</dbReference>
<accession>A0A1I2NZI3</accession>
<evidence type="ECO:0000256" key="15">
    <source>
        <dbReference type="HAMAP-Rule" id="MF_00283"/>
    </source>
</evidence>
<dbReference type="InterPro" id="IPR009061">
    <property type="entry name" value="DNA-bd_dom_put_sf"/>
</dbReference>